<comment type="caution">
    <text evidence="12">The sequence shown here is derived from an EMBL/GenBank/DDBJ whole genome shotgun (WGS) entry which is preliminary data.</text>
</comment>
<keyword evidence="6" id="KW-0963">Cytoplasm</keyword>
<dbReference type="InterPro" id="IPR014810">
    <property type="entry name" value="Fcf2_C"/>
</dbReference>
<dbReference type="InterPro" id="IPR001494">
    <property type="entry name" value="Importin-beta_N"/>
</dbReference>
<dbReference type="SMART" id="SM00913">
    <property type="entry name" value="IBN_N"/>
    <property type="match status" value="1"/>
</dbReference>
<dbReference type="GO" id="GO:0005049">
    <property type="term" value="F:nuclear export signal receptor activity"/>
    <property type="evidence" value="ECO:0007669"/>
    <property type="project" value="TreeGrafter"/>
</dbReference>
<dbReference type="Pfam" id="PF03378">
    <property type="entry name" value="CAS_CSE1"/>
    <property type="match status" value="1"/>
</dbReference>
<evidence type="ECO:0000313" key="12">
    <source>
        <dbReference type="EMBL" id="KAK0419281.1"/>
    </source>
</evidence>
<evidence type="ECO:0000256" key="4">
    <source>
        <dbReference type="ARBA" id="ARBA00018945"/>
    </source>
</evidence>
<dbReference type="EMBL" id="JAUCMV010000002">
    <property type="protein sequence ID" value="KAK0419281.1"/>
    <property type="molecule type" value="Genomic_DNA"/>
</dbReference>
<dbReference type="PANTHER" id="PTHR10997">
    <property type="entry name" value="IMPORTIN-7, 8, 11"/>
    <property type="match status" value="1"/>
</dbReference>
<feature type="region of interest" description="Disordered" evidence="10">
    <location>
        <begin position="1146"/>
        <end position="1181"/>
    </location>
</feature>
<gene>
    <name evidence="12" type="ORF">QR680_014059</name>
</gene>
<keyword evidence="8" id="KW-0539">Nucleus</keyword>
<dbReference type="Proteomes" id="UP001175271">
    <property type="component" value="Unassembled WGS sequence"/>
</dbReference>
<protein>
    <recommendedName>
        <fullName evidence="4">Exportin-2</fullName>
    </recommendedName>
    <alternativeName>
        <fullName evidence="9">Importin-alpha re-exporter</fullName>
    </alternativeName>
</protein>
<dbReference type="PANTHER" id="PTHR10997:SF8">
    <property type="entry name" value="EXPORTIN-2"/>
    <property type="match status" value="1"/>
</dbReference>
<dbReference type="SUPFAM" id="SSF48371">
    <property type="entry name" value="ARM repeat"/>
    <property type="match status" value="1"/>
</dbReference>
<keyword evidence="13" id="KW-1185">Reference proteome</keyword>
<evidence type="ECO:0000256" key="1">
    <source>
        <dbReference type="ARBA" id="ARBA00004123"/>
    </source>
</evidence>
<proteinExistence type="inferred from homology"/>
<evidence type="ECO:0000256" key="5">
    <source>
        <dbReference type="ARBA" id="ARBA00022448"/>
    </source>
</evidence>
<dbReference type="Pfam" id="PF03810">
    <property type="entry name" value="IBN_N"/>
    <property type="match status" value="1"/>
</dbReference>
<evidence type="ECO:0000313" key="13">
    <source>
        <dbReference type="Proteomes" id="UP001175271"/>
    </source>
</evidence>
<dbReference type="GO" id="GO:0005635">
    <property type="term" value="C:nuclear envelope"/>
    <property type="evidence" value="ECO:0007669"/>
    <property type="project" value="TreeGrafter"/>
</dbReference>
<reference evidence="12" key="1">
    <citation type="submission" date="2023-06" db="EMBL/GenBank/DDBJ databases">
        <title>Genomic analysis of the entomopathogenic nematode Steinernema hermaphroditum.</title>
        <authorList>
            <person name="Schwarz E.M."/>
            <person name="Heppert J.K."/>
            <person name="Baniya A."/>
            <person name="Schwartz H.T."/>
            <person name="Tan C.-H."/>
            <person name="Antoshechkin I."/>
            <person name="Sternberg P.W."/>
            <person name="Goodrich-Blair H."/>
            <person name="Dillman A.R."/>
        </authorList>
    </citation>
    <scope>NUCLEOTIDE SEQUENCE</scope>
    <source>
        <strain evidence="12">PS9179</strain>
        <tissue evidence="12">Whole animal</tissue>
    </source>
</reference>
<dbReference type="InterPro" id="IPR005043">
    <property type="entry name" value="XPO2_C"/>
</dbReference>
<evidence type="ECO:0000256" key="9">
    <source>
        <dbReference type="ARBA" id="ARBA00030693"/>
    </source>
</evidence>
<name>A0AA39M2K2_9BILA</name>
<dbReference type="InterPro" id="IPR011989">
    <property type="entry name" value="ARM-like"/>
</dbReference>
<dbReference type="PROSITE" id="PS50166">
    <property type="entry name" value="IMPORTIN_B_NT"/>
    <property type="match status" value="1"/>
</dbReference>
<dbReference type="GO" id="GO:0005829">
    <property type="term" value="C:cytosol"/>
    <property type="evidence" value="ECO:0007669"/>
    <property type="project" value="TreeGrafter"/>
</dbReference>
<comment type="similarity">
    <text evidence="3">Belongs to the XPO2/CSE1 family.</text>
</comment>
<accession>A0AA39M2K2</accession>
<feature type="compositionally biased region" description="Basic residues" evidence="10">
    <location>
        <begin position="1162"/>
        <end position="1181"/>
    </location>
</feature>
<dbReference type="InterPro" id="IPR013713">
    <property type="entry name" value="XPO2_central"/>
</dbReference>
<evidence type="ECO:0000256" key="7">
    <source>
        <dbReference type="ARBA" id="ARBA00022927"/>
    </source>
</evidence>
<dbReference type="GO" id="GO:0006611">
    <property type="term" value="P:protein export from nucleus"/>
    <property type="evidence" value="ECO:0007669"/>
    <property type="project" value="TreeGrafter"/>
</dbReference>
<comment type="subcellular location">
    <subcellularLocation>
        <location evidence="2">Cytoplasm</location>
    </subcellularLocation>
    <subcellularLocation>
        <location evidence="1">Nucleus</location>
    </subcellularLocation>
</comment>
<dbReference type="Pfam" id="PF08698">
    <property type="entry name" value="Fcf2"/>
    <property type="match status" value="1"/>
</dbReference>
<dbReference type="AlphaFoldDB" id="A0AA39M2K2"/>
<sequence>MTRKNAEKELKTMECDDGHGINILQLASTEQAPEEIKLAAVVALKNYVKQNWVGGLGDVTIGDQSKLRIRDEAVRLMFALSGNIRKQLSSTVCEIGKVDFPSRWQALVEILSNNLKSQNMDHVIASLELLDDLSKKYRTELKSRELWEELKFVLDNLAAPLLTLFQSMMRFYDQRETMPAEQCINWLEILHLIASNFCSLSSQDLPEPFEDNINTWMTGFQTLLGMKIPSIEQAADDKVASPLESLKVSICEVITLYTQRYEEETAQYVSPFIQGTWEQLVEIDHRYRFDSLVNACLGLLSAICQRVQYKQLFQGAGVLNTLCESIIVKNLVIRDDDIENFEDGSAEYINRDLEGSDFETRRRGASDFVRALCKNFEGEVFPILGGLINNFLSEYQTNPVANWRQKDVIYCLVTAMASKASTQKHGVVSTSNLVNVGDFYVQYVREDVLGTNTQIHPILRADAIKYVVTFRNVLPIEAVAEALQQTNENQGVIGLLRTDVPLLHQYAAYAIERILFMKNNTFNASNTQVAVLLDLLMKASQSPRVLNTFYIAKALMRCINIIDDESARNATILVDYFAALLGKAVKEAVDPGQTHYVFESLCVLMKRAYKVVGNELSRHILPIMMEILTNDVSDLIPYALQVIALMVDETKATTGSVEQYVEFLPMVLKDEVWTRKANIPAALLVVESFILGCPEVVFGGEYRNRILGLFQGMLRQTRTLAHAFRLAACILPHVDKYPELNDNTLLMPMLRQIQTNKTSLLVKNFTLFMCRYAIKKDALELAKSFETIQNGMYIMVLEKIVLPEIENMAKNSAFAERQAFTLGFACIIGKTAAMMGALFPRMVEGAFRFVSQTGSKAQLAQDDGEEEDSNEVIADSSDPFSRLSNAQHADDLFEIKDDVKKSLGIAILQMSGRGDSLLVDNAILDQLRGMSIAQCCEWSDSESVVLHSDSEDESAAPCESTLTFRCYSGDHRPALSDIGDFLSFDTGVVEEAAAGKEDAEPQKQELTCAIDEVDPEVERALKKSVLHNGFEKGLGEGYDVKSRNQIKRERREERSKTSGTNWFDMQATEITEEKKNDLEILQMRAQLDPLNRYRKTDREVLPKFFQVGRVVEHKADFYSGRLTKKERKRTIAEELLADQEFQTKNRKRYDKVKAHEAQMRRQISKKLQSRSRPRSSRKKDL</sequence>
<dbReference type="GO" id="GO:0031267">
    <property type="term" value="F:small GTPase binding"/>
    <property type="evidence" value="ECO:0007669"/>
    <property type="project" value="InterPro"/>
</dbReference>
<evidence type="ECO:0000259" key="11">
    <source>
        <dbReference type="PROSITE" id="PS50166"/>
    </source>
</evidence>
<evidence type="ECO:0000256" key="3">
    <source>
        <dbReference type="ARBA" id="ARBA00008669"/>
    </source>
</evidence>
<feature type="domain" description="Importin N-terminal" evidence="11">
    <location>
        <begin position="6"/>
        <end position="79"/>
    </location>
</feature>
<evidence type="ECO:0000256" key="8">
    <source>
        <dbReference type="ARBA" id="ARBA00023242"/>
    </source>
</evidence>
<evidence type="ECO:0000256" key="2">
    <source>
        <dbReference type="ARBA" id="ARBA00004496"/>
    </source>
</evidence>
<evidence type="ECO:0000256" key="10">
    <source>
        <dbReference type="SAM" id="MobiDB-lite"/>
    </source>
</evidence>
<keyword evidence="5" id="KW-0813">Transport</keyword>
<dbReference type="GO" id="GO:0006606">
    <property type="term" value="P:protein import into nucleus"/>
    <property type="evidence" value="ECO:0007669"/>
    <property type="project" value="TreeGrafter"/>
</dbReference>
<dbReference type="Gene3D" id="1.25.10.10">
    <property type="entry name" value="Leucine-rich Repeat Variant"/>
    <property type="match status" value="1"/>
</dbReference>
<organism evidence="12 13">
    <name type="scientific">Steinernema hermaphroditum</name>
    <dbReference type="NCBI Taxonomy" id="289476"/>
    <lineage>
        <taxon>Eukaryota</taxon>
        <taxon>Metazoa</taxon>
        <taxon>Ecdysozoa</taxon>
        <taxon>Nematoda</taxon>
        <taxon>Chromadorea</taxon>
        <taxon>Rhabditida</taxon>
        <taxon>Tylenchina</taxon>
        <taxon>Panagrolaimomorpha</taxon>
        <taxon>Strongyloidoidea</taxon>
        <taxon>Steinernematidae</taxon>
        <taxon>Steinernema</taxon>
    </lineage>
</organism>
<dbReference type="Pfam" id="PF08506">
    <property type="entry name" value="Cse1"/>
    <property type="match status" value="1"/>
</dbReference>
<evidence type="ECO:0000256" key="6">
    <source>
        <dbReference type="ARBA" id="ARBA00022490"/>
    </source>
</evidence>
<keyword evidence="7" id="KW-0653">Protein transport</keyword>
<dbReference type="InterPro" id="IPR016024">
    <property type="entry name" value="ARM-type_fold"/>
</dbReference>